<sequence length="602" mass="64704">MSRGSVVGVHDPPMGWSAYGQSMACPMLDPAVVALHPTAPAAELAAQLANRLLGCGADCERSRPSGSLAFLLTQLVHQPAHDGDTRAGVSMRVLRRDCLLGGRGLFGGGHVATAAASRDEEAEVALEQRAGVDAAAMGPGPNDILRSALFSEAREAVLERGCRAQPRDEGSAAPRPLNDILQPGDAFPKPSACAADENMRALCELLKEAAIGREVLAAVSNKNIFAMLGTFLVGCARANISNAVVVALDDATAQFARGKGAHTYVRKLVARGGSTDNHATSGLKFAVLHEFLSAGCSVLLSDVDVLWMQNPFTLPSLYRDADVEGMTDGWDDVTAYGYEWPSHTRSLRLGARNSGLFYVRATVEAVRMMARLKGRMQREAVWDQTAYNEEMWWAALPREPAHGIAARVMNYLCHMNSKTFFRYMREDDQLLARHRPVSLHINYHPEKLPRMEDAFARYHGAAPDVDLGNGLGRPTKRAAQGGIHAWHWGVGLKAGQWCREAPRVRGAPGSALGGRLVAAGGRATWSGISGLHFHAGGALDTPWGSGSWGTLKKPGAEHEDLLFADFIGQQHVVGPHADGWPRLTSTRCADFENVTVVVHEGG</sequence>
<dbReference type="PANTHER" id="PTHR46581">
    <property type="entry name" value="ARABINOSYLTRANSFERASE RRA3"/>
    <property type="match status" value="1"/>
</dbReference>
<dbReference type="PANTHER" id="PTHR46581:SF3">
    <property type="entry name" value="ARABINOSYLTRANSFERASE RRA3"/>
    <property type="match status" value="1"/>
</dbReference>
<proteinExistence type="predicted"/>
<dbReference type="EMBL" id="HBIR01008010">
    <property type="protein sequence ID" value="CAE0530392.1"/>
    <property type="molecule type" value="Transcribed_RNA"/>
</dbReference>
<evidence type="ECO:0000313" key="2">
    <source>
        <dbReference type="EMBL" id="CAE0530392.1"/>
    </source>
</evidence>
<dbReference type="Pfam" id="PF03407">
    <property type="entry name" value="Nucleotid_trans"/>
    <property type="match status" value="1"/>
</dbReference>
<feature type="domain" description="Nucleotide-diphospho-sugar transferase" evidence="1">
    <location>
        <begin position="240"/>
        <end position="447"/>
    </location>
</feature>
<gene>
    <name evidence="2" type="ORF">EHUX00137_LOCUS5454</name>
</gene>
<organism evidence="2">
    <name type="scientific">Emiliania huxleyi</name>
    <name type="common">Coccolithophore</name>
    <name type="synonym">Pontosphaera huxleyi</name>
    <dbReference type="NCBI Taxonomy" id="2903"/>
    <lineage>
        <taxon>Eukaryota</taxon>
        <taxon>Haptista</taxon>
        <taxon>Haptophyta</taxon>
        <taxon>Prymnesiophyceae</taxon>
        <taxon>Isochrysidales</taxon>
        <taxon>Noelaerhabdaceae</taxon>
        <taxon>Emiliania</taxon>
    </lineage>
</organism>
<accession>A0A7S3RP68</accession>
<dbReference type="InterPro" id="IPR044290">
    <property type="entry name" value="RRA1/2/3"/>
</dbReference>
<dbReference type="InterPro" id="IPR005069">
    <property type="entry name" value="Nucl-diP-sugar_transferase"/>
</dbReference>
<dbReference type="GO" id="GO:0016757">
    <property type="term" value="F:glycosyltransferase activity"/>
    <property type="evidence" value="ECO:0007669"/>
    <property type="project" value="InterPro"/>
</dbReference>
<name>A0A7S3RP68_EMIHU</name>
<evidence type="ECO:0000259" key="1">
    <source>
        <dbReference type="Pfam" id="PF03407"/>
    </source>
</evidence>
<protein>
    <recommendedName>
        <fullName evidence="1">Nucleotide-diphospho-sugar transferase domain-containing protein</fullName>
    </recommendedName>
</protein>
<dbReference type="AlphaFoldDB" id="A0A7S3RP68"/>
<reference evidence="2" key="1">
    <citation type="submission" date="2021-01" db="EMBL/GenBank/DDBJ databases">
        <authorList>
            <person name="Corre E."/>
            <person name="Pelletier E."/>
            <person name="Niang G."/>
            <person name="Scheremetjew M."/>
            <person name="Finn R."/>
            <person name="Kale V."/>
            <person name="Holt S."/>
            <person name="Cochrane G."/>
            <person name="Meng A."/>
            <person name="Brown T."/>
            <person name="Cohen L."/>
        </authorList>
    </citation>
    <scope>NUCLEOTIDE SEQUENCE</scope>
    <source>
        <strain evidence="2">379</strain>
    </source>
</reference>